<feature type="compositionally biased region" description="Basic and acidic residues" evidence="1">
    <location>
        <begin position="1"/>
        <end position="11"/>
    </location>
</feature>
<dbReference type="Proteomes" id="UP000095283">
    <property type="component" value="Unplaced"/>
</dbReference>
<keyword evidence="2" id="KW-1185">Reference proteome</keyword>
<reference evidence="3" key="1">
    <citation type="submission" date="2016-11" db="UniProtKB">
        <authorList>
            <consortium name="WormBaseParasite"/>
        </authorList>
    </citation>
    <scope>IDENTIFICATION</scope>
</reference>
<evidence type="ECO:0000256" key="1">
    <source>
        <dbReference type="SAM" id="MobiDB-lite"/>
    </source>
</evidence>
<protein>
    <submittedName>
        <fullName evidence="3">DUF4005 domain-containing protein</fullName>
    </submittedName>
</protein>
<evidence type="ECO:0000313" key="3">
    <source>
        <dbReference type="WBParaSite" id="Hba_16659"/>
    </source>
</evidence>
<organism evidence="2 3">
    <name type="scientific">Heterorhabditis bacteriophora</name>
    <name type="common">Entomopathogenic nematode worm</name>
    <dbReference type="NCBI Taxonomy" id="37862"/>
    <lineage>
        <taxon>Eukaryota</taxon>
        <taxon>Metazoa</taxon>
        <taxon>Ecdysozoa</taxon>
        <taxon>Nematoda</taxon>
        <taxon>Chromadorea</taxon>
        <taxon>Rhabditida</taxon>
        <taxon>Rhabditina</taxon>
        <taxon>Rhabditomorpha</taxon>
        <taxon>Strongyloidea</taxon>
        <taxon>Heterorhabditidae</taxon>
        <taxon>Heterorhabditis</taxon>
    </lineage>
</organism>
<feature type="region of interest" description="Disordered" evidence="1">
    <location>
        <begin position="1"/>
        <end position="51"/>
    </location>
</feature>
<name>A0A1I7XG63_HETBA</name>
<evidence type="ECO:0000313" key="2">
    <source>
        <dbReference type="Proteomes" id="UP000095283"/>
    </source>
</evidence>
<accession>A0A1I7XG63</accession>
<sequence length="190" mass="21463">MFSQPRDEVPKRFASTEGRFSIIDEHSKDSGSDSDQDGPLPSNEQFSKQKVLRPNFSKSVDYSHSHGMTSSVSRFRIVPVESRYKRGRWNCFDYYEKETIASKTPKMSCPGPFKPVMPKNDRSVRSLNSEFIPPSAPSTQVAFNFDISSDSDRENAEPMFNKSSRSFSKEVQVMSCKTAVQLAPNNKNLG</sequence>
<dbReference type="AlphaFoldDB" id="A0A1I7XG63"/>
<dbReference type="WBParaSite" id="Hba_16659">
    <property type="protein sequence ID" value="Hba_16659"/>
    <property type="gene ID" value="Hba_16659"/>
</dbReference>
<feature type="compositionally biased region" description="Basic and acidic residues" evidence="1">
    <location>
        <begin position="22"/>
        <end position="31"/>
    </location>
</feature>
<proteinExistence type="predicted"/>